<feature type="transmembrane region" description="Helical" evidence="9">
    <location>
        <begin position="142"/>
        <end position="167"/>
    </location>
</feature>
<keyword evidence="12" id="KW-1185">Reference proteome</keyword>
<evidence type="ECO:0000256" key="8">
    <source>
        <dbReference type="SAM" id="MobiDB-lite"/>
    </source>
</evidence>
<feature type="transmembrane region" description="Helical" evidence="9">
    <location>
        <begin position="236"/>
        <end position="257"/>
    </location>
</feature>
<dbReference type="SUPFAM" id="SSF51445">
    <property type="entry name" value="(Trans)glycosidases"/>
    <property type="match status" value="1"/>
</dbReference>
<keyword evidence="5 9" id="KW-1133">Transmembrane helix</keyword>
<feature type="transmembrane region" description="Helical" evidence="9">
    <location>
        <begin position="297"/>
        <end position="321"/>
    </location>
</feature>
<evidence type="ECO:0000256" key="10">
    <source>
        <dbReference type="SAM" id="SignalP"/>
    </source>
</evidence>
<evidence type="ECO:0000256" key="7">
    <source>
        <dbReference type="ARBA" id="ARBA00023295"/>
    </source>
</evidence>
<evidence type="ECO:0000256" key="3">
    <source>
        <dbReference type="ARBA" id="ARBA00022692"/>
    </source>
</evidence>
<evidence type="ECO:0000313" key="11">
    <source>
        <dbReference type="EMBL" id="CAK8997647.1"/>
    </source>
</evidence>
<evidence type="ECO:0000256" key="5">
    <source>
        <dbReference type="ARBA" id="ARBA00022989"/>
    </source>
</evidence>
<dbReference type="InterPro" id="IPR050985">
    <property type="entry name" value="Alpha-glycosidase_related"/>
</dbReference>
<dbReference type="InterPro" id="IPR017853">
    <property type="entry name" value="GH"/>
</dbReference>
<dbReference type="Pfam" id="PF01594">
    <property type="entry name" value="AI-2E_transport"/>
    <property type="match status" value="1"/>
</dbReference>
<dbReference type="Pfam" id="PF02065">
    <property type="entry name" value="Melibiase"/>
    <property type="match status" value="1"/>
</dbReference>
<evidence type="ECO:0000256" key="4">
    <source>
        <dbReference type="ARBA" id="ARBA00022801"/>
    </source>
</evidence>
<evidence type="ECO:0000256" key="6">
    <source>
        <dbReference type="ARBA" id="ARBA00023136"/>
    </source>
</evidence>
<gene>
    <name evidence="11" type="ORF">SCF082_LOCUS5286</name>
</gene>
<comment type="subcellular location">
    <subcellularLocation>
        <location evidence="1">Membrane</location>
        <topology evidence="1">Multi-pass membrane protein</topology>
    </subcellularLocation>
</comment>
<feature type="transmembrane region" description="Helical" evidence="9">
    <location>
        <begin position="269"/>
        <end position="291"/>
    </location>
</feature>
<keyword evidence="4" id="KW-0378">Hydrolase</keyword>
<evidence type="ECO:0000256" key="1">
    <source>
        <dbReference type="ARBA" id="ARBA00004141"/>
    </source>
</evidence>
<dbReference type="InterPro" id="IPR002252">
    <property type="entry name" value="Glyco_hydro_36"/>
</dbReference>
<keyword evidence="6 9" id="KW-0472">Membrane</keyword>
<comment type="caution">
    <text evidence="11">The sequence shown here is derived from an EMBL/GenBank/DDBJ whole genome shotgun (WGS) entry which is preliminary data.</text>
</comment>
<feature type="signal peptide" evidence="10">
    <location>
        <begin position="1"/>
        <end position="37"/>
    </location>
</feature>
<evidence type="ECO:0000256" key="2">
    <source>
        <dbReference type="ARBA" id="ARBA00009773"/>
    </source>
</evidence>
<sequence>MVCFACVVYLMGKLRSIFRPFLWALFLVMVLTPAVSSVESVLLCCGHALCRCIGACCSAVVFTLRCLLCMSRRSRQTERQGGRESHETRPEIIGTVAADQEERQERSDRSDGSKMVEAASSGSPDTEPDRGAQSVGPCFRMLLHGVAIAIVVALVVCAVIGVVLMVVQSVLRLQDDWKVYKKGAENVAQAVQKIVSHATGSMPAAFAEDVSQSALEKVEELLSAIVGEVLGSAWRVLLEFLMMALYIAFWLAAPMPVGTQMEELFRRYIMLKGLACCGYGLCVGVLLGSLGVDLAPFFGLFAFLLSFVPEVGAIVALLLPAPVILFDSRLESPGMTLFVATSAQLGLKFVFANVVEVKLVEADQLMKLHPVVILMAVTFFGFIWGPTGMLLAVPLVAYFKAALLSKTVPACYRDPVLVILEGDRLAPVKYARKIPGLTTGIEMMPMEGWQLLSNDLQLSGRTLEVYRTQEGSKELLAEKLDLRAAEVEKQEVEVFGLGTWPGYLLKGDKYRLRWALKNEAALLQVEVDECVEHFCLPFEVEKSQEWPPHSSGNRCESACWERHVKRSPTHSSMLVNGWQSFGFSGVLHGAVPQPKTSMPFFSSAFHSGAALPPGSSLACDREVLVSDLYGYLFLHQNGCDAQNGGVLAGFLSQTAGFGGLAVASSESPLLALFSELQGEGRPRVSDWCYICTSGGGVAYDRVVQTYLETLAKHHGMLKPKRQPVGWCSWYCHGPFVDELLMMQSLKELKSMGLDSGELSLDLFQLDDGWQSAWGDWLRPNAKFPNGLKPLTDAVKKDGLVPGIWLAPASLTLGSRLAQEHPEWILRDETGRHVSCGFTAPGLWMRALDTTMPEVLEHIRKTIHTIVHEWGFRYLKCDFLHCAAMPGKRFLKVSRAKACRMLLEAVREAAGEDVFVLACGAPLGPCIGVADAVRVSADTAEHWFPVGPNVWGTRWLFKQDRTNLPAARNMVCSTLARMHMNGRLWVNDPDCLIIRKEVPLSEAQALASVVAFSAGSVIFSDDLKSLPKERLAVLKALLPPVQPTAQDVHFTDGEIPCKVTAHLTGAAGDWRLCGLFAWDGGEVELMLDDQEWHVFEFWSCSYQRHRGGGLSTGPLLPRTCHLYALRPVMSKAQFLGSNIHVSCGLEVCEWEEAERSLRFTLNVKRSLNSPEVWIFLPKASQPRLGGKEAVPVHEQVWRFVLAPVPLKGSTLQIDW</sequence>
<proteinExistence type="inferred from homology"/>
<accession>A0ABP0I4Y3</accession>
<dbReference type="CDD" id="cd14791">
    <property type="entry name" value="GH36"/>
    <property type="match status" value="1"/>
</dbReference>
<feature type="transmembrane region" description="Helical" evidence="9">
    <location>
        <begin position="371"/>
        <end position="399"/>
    </location>
</feature>
<dbReference type="Gene3D" id="3.20.20.70">
    <property type="entry name" value="Aldolase class I"/>
    <property type="match status" value="1"/>
</dbReference>
<dbReference type="PANTHER" id="PTHR43053">
    <property type="entry name" value="GLYCOSIDASE FAMILY 31"/>
    <property type="match status" value="1"/>
</dbReference>
<dbReference type="InterPro" id="IPR013785">
    <property type="entry name" value="Aldolase_TIM"/>
</dbReference>
<dbReference type="EMBL" id="CAXAMM010002847">
    <property type="protein sequence ID" value="CAK8997647.1"/>
    <property type="molecule type" value="Genomic_DNA"/>
</dbReference>
<feature type="chain" id="PRO_5047398694" evidence="10">
    <location>
        <begin position="38"/>
        <end position="1214"/>
    </location>
</feature>
<keyword evidence="7" id="KW-0326">Glycosidase</keyword>
<feature type="compositionally biased region" description="Basic and acidic residues" evidence="8">
    <location>
        <begin position="78"/>
        <end position="90"/>
    </location>
</feature>
<dbReference type="Proteomes" id="UP001642464">
    <property type="component" value="Unassembled WGS sequence"/>
</dbReference>
<dbReference type="InterPro" id="IPR002549">
    <property type="entry name" value="AI-2E-like"/>
</dbReference>
<keyword evidence="3 9" id="KW-0812">Transmembrane</keyword>
<name>A0ABP0I4Y3_9DINO</name>
<reference evidence="11 12" key="1">
    <citation type="submission" date="2024-02" db="EMBL/GenBank/DDBJ databases">
        <authorList>
            <person name="Chen Y."/>
            <person name="Shah S."/>
            <person name="Dougan E. K."/>
            <person name="Thang M."/>
            <person name="Chan C."/>
        </authorList>
    </citation>
    <scope>NUCLEOTIDE SEQUENCE [LARGE SCALE GENOMIC DNA]</scope>
</reference>
<protein>
    <submittedName>
        <fullName evidence="11">Alpha-galactosidase (Melibiase)</fullName>
    </submittedName>
</protein>
<feature type="compositionally biased region" description="Basic and acidic residues" evidence="8">
    <location>
        <begin position="100"/>
        <end position="114"/>
    </location>
</feature>
<comment type="similarity">
    <text evidence="2">Belongs to the autoinducer-2 exporter (AI-2E) (TC 2.A.86) family.</text>
</comment>
<keyword evidence="10" id="KW-0732">Signal</keyword>
<evidence type="ECO:0000256" key="9">
    <source>
        <dbReference type="SAM" id="Phobius"/>
    </source>
</evidence>
<feature type="region of interest" description="Disordered" evidence="8">
    <location>
        <begin position="78"/>
        <end position="131"/>
    </location>
</feature>
<feature type="transmembrane region" description="Helical" evidence="9">
    <location>
        <begin position="46"/>
        <end position="68"/>
    </location>
</feature>
<organism evidence="11 12">
    <name type="scientific">Durusdinium trenchii</name>
    <dbReference type="NCBI Taxonomy" id="1381693"/>
    <lineage>
        <taxon>Eukaryota</taxon>
        <taxon>Sar</taxon>
        <taxon>Alveolata</taxon>
        <taxon>Dinophyceae</taxon>
        <taxon>Suessiales</taxon>
        <taxon>Symbiodiniaceae</taxon>
        <taxon>Durusdinium</taxon>
    </lineage>
</organism>
<evidence type="ECO:0000313" key="12">
    <source>
        <dbReference type="Proteomes" id="UP001642464"/>
    </source>
</evidence>
<dbReference type="PANTHER" id="PTHR43053:SF3">
    <property type="entry name" value="ALPHA-GALACTOSIDASE C-RELATED"/>
    <property type="match status" value="1"/>
</dbReference>